<keyword evidence="1" id="KW-0812">Transmembrane</keyword>
<dbReference type="PANTHER" id="PTHR35788">
    <property type="entry name" value="EXPORTED PROTEIN-RELATED"/>
    <property type="match status" value="1"/>
</dbReference>
<dbReference type="Proteomes" id="UP000176939">
    <property type="component" value="Unassembled WGS sequence"/>
</dbReference>
<protein>
    <submittedName>
        <fullName evidence="2">Uncharacterized protein</fullName>
    </submittedName>
</protein>
<sequence>MNENSAEKNEVKSRISRREFLKISGIGTGAFIISNSLIGEYLSNLNPQIEKVEGGLSEYKIAWQARPWVWINLAIASDRLDGTVIPPGKEISINNLLGFEKMQDVSRENTDPQKGFIAAQMSDPSKLDGWGYGLCLGSTAIFRASLESPLLITDRGTHYDIYSDYFKDMSIGTDAAIFKPDPGDNLPETDLKLKNPTTTPLKLSFRIYDEFGQRLEPPAGDVSQLWYKASYLDQLVRVLRRKVDEKTEVELPKQYLPEHAFGNKKIVVQSAIAGDKLNYSVNLSPVKHGGSTMVNGVEQYAFSRKLTLNENNEEVKNYNENFISQYR</sequence>
<feature type="transmembrane region" description="Helical" evidence="1">
    <location>
        <begin position="20"/>
        <end position="38"/>
    </location>
</feature>
<evidence type="ECO:0000313" key="3">
    <source>
        <dbReference type="Proteomes" id="UP000176939"/>
    </source>
</evidence>
<reference evidence="2 3" key="1">
    <citation type="journal article" date="2016" name="Nat. Commun.">
        <title>Thousands of microbial genomes shed light on interconnected biogeochemical processes in an aquifer system.</title>
        <authorList>
            <person name="Anantharaman K."/>
            <person name="Brown C.T."/>
            <person name="Hug L.A."/>
            <person name="Sharon I."/>
            <person name="Castelle C.J."/>
            <person name="Probst A.J."/>
            <person name="Thomas B.C."/>
            <person name="Singh A."/>
            <person name="Wilkins M.J."/>
            <person name="Karaoz U."/>
            <person name="Brodie E.L."/>
            <person name="Williams K.H."/>
            <person name="Hubbard S.S."/>
            <person name="Banfield J.F."/>
        </authorList>
    </citation>
    <scope>NUCLEOTIDE SEQUENCE [LARGE SCALE GENOMIC DNA]</scope>
</reference>
<evidence type="ECO:0000313" key="2">
    <source>
        <dbReference type="EMBL" id="OGM08313.1"/>
    </source>
</evidence>
<dbReference type="Pfam" id="PF04294">
    <property type="entry name" value="VanW"/>
    <property type="match status" value="1"/>
</dbReference>
<dbReference type="InterPro" id="IPR007391">
    <property type="entry name" value="Vancomycin_resist_VanW"/>
</dbReference>
<dbReference type="EMBL" id="MGFQ01000051">
    <property type="protein sequence ID" value="OGM08313.1"/>
    <property type="molecule type" value="Genomic_DNA"/>
</dbReference>
<name>A0A1F7X094_9BACT</name>
<proteinExistence type="predicted"/>
<dbReference type="PANTHER" id="PTHR35788:SF1">
    <property type="entry name" value="EXPORTED PROTEIN"/>
    <property type="match status" value="1"/>
</dbReference>
<evidence type="ECO:0000256" key="1">
    <source>
        <dbReference type="SAM" id="Phobius"/>
    </source>
</evidence>
<gene>
    <name evidence="2" type="ORF">A2Z67_01430</name>
</gene>
<dbReference type="InterPro" id="IPR052913">
    <property type="entry name" value="Glycopeptide_resist_protein"/>
</dbReference>
<organism evidence="2 3">
    <name type="scientific">Candidatus Woesebacteria bacterium RBG_13_36_22</name>
    <dbReference type="NCBI Taxonomy" id="1802478"/>
    <lineage>
        <taxon>Bacteria</taxon>
        <taxon>Candidatus Woeseibacteriota</taxon>
    </lineage>
</organism>
<comment type="caution">
    <text evidence="2">The sequence shown here is derived from an EMBL/GenBank/DDBJ whole genome shotgun (WGS) entry which is preliminary data.</text>
</comment>
<dbReference type="AlphaFoldDB" id="A0A1F7X094"/>
<keyword evidence="1" id="KW-0472">Membrane</keyword>
<keyword evidence="1" id="KW-1133">Transmembrane helix</keyword>
<accession>A0A1F7X094</accession>